<comment type="caution">
    <text evidence="2">The sequence shown here is derived from an EMBL/GenBank/DDBJ whole genome shotgun (WGS) entry which is preliminary data.</text>
</comment>
<keyword evidence="3" id="KW-1185">Reference proteome</keyword>
<accession>A0ABV8TT88</accession>
<evidence type="ECO:0000313" key="3">
    <source>
        <dbReference type="Proteomes" id="UP001595823"/>
    </source>
</evidence>
<evidence type="ECO:0008006" key="4">
    <source>
        <dbReference type="Google" id="ProtNLM"/>
    </source>
</evidence>
<reference evidence="3" key="1">
    <citation type="journal article" date="2019" name="Int. J. Syst. Evol. Microbiol.">
        <title>The Global Catalogue of Microorganisms (GCM) 10K type strain sequencing project: providing services to taxonomists for standard genome sequencing and annotation.</title>
        <authorList>
            <consortium name="The Broad Institute Genomics Platform"/>
            <consortium name="The Broad Institute Genome Sequencing Center for Infectious Disease"/>
            <person name="Wu L."/>
            <person name="Ma J."/>
        </authorList>
    </citation>
    <scope>NUCLEOTIDE SEQUENCE [LARGE SCALE GENOMIC DNA]</scope>
    <source>
        <strain evidence="3">IBRC-M 10908</strain>
    </source>
</reference>
<keyword evidence="1" id="KW-0812">Transmembrane</keyword>
<dbReference type="EMBL" id="JBHSDK010000002">
    <property type="protein sequence ID" value="MFC4333976.1"/>
    <property type="molecule type" value="Genomic_DNA"/>
</dbReference>
<evidence type="ECO:0000313" key="2">
    <source>
        <dbReference type="EMBL" id="MFC4333976.1"/>
    </source>
</evidence>
<gene>
    <name evidence="2" type="ORF">ACFPET_02045</name>
</gene>
<organism evidence="2 3">
    <name type="scientific">Salininema proteolyticum</name>
    <dbReference type="NCBI Taxonomy" id="1607685"/>
    <lineage>
        <taxon>Bacteria</taxon>
        <taxon>Bacillati</taxon>
        <taxon>Actinomycetota</taxon>
        <taxon>Actinomycetes</taxon>
        <taxon>Glycomycetales</taxon>
        <taxon>Glycomycetaceae</taxon>
        <taxon>Salininema</taxon>
    </lineage>
</organism>
<dbReference type="RefSeq" id="WP_380617713.1">
    <property type="nucleotide sequence ID" value="NZ_JBHSDK010000002.1"/>
</dbReference>
<dbReference type="Proteomes" id="UP001595823">
    <property type="component" value="Unassembled WGS sequence"/>
</dbReference>
<protein>
    <recommendedName>
        <fullName evidence="4">DUF1449 family protein</fullName>
    </recommendedName>
</protein>
<name>A0ABV8TT88_9ACTN</name>
<feature type="transmembrane region" description="Helical" evidence="1">
    <location>
        <begin position="55"/>
        <end position="84"/>
    </location>
</feature>
<feature type="transmembrane region" description="Helical" evidence="1">
    <location>
        <begin position="90"/>
        <end position="113"/>
    </location>
</feature>
<proteinExistence type="predicted"/>
<feature type="transmembrane region" description="Helical" evidence="1">
    <location>
        <begin position="14"/>
        <end position="35"/>
    </location>
</feature>
<sequence length="209" mass="22650">MRDFLETAVSFPPVVFTFGMILVVLYWLIVMLGLFDIDAFDSDVDADGDSFLSSLGFGSVPATVILSLWTITGWVVTMLGTIWLRSTSGATVWIVVGGIALLVAGLGLGMLIARLLAAPLSKVFEDAPVTQRSDLVGRQCVIRTGSVTTEYGQADVKDDSGAEHTVNIRRSHHEPEPVGDDDYGRGKTVVIFDYDDDTDTYLVIPTDID</sequence>
<keyword evidence="1" id="KW-1133">Transmembrane helix</keyword>
<evidence type="ECO:0000256" key="1">
    <source>
        <dbReference type="SAM" id="Phobius"/>
    </source>
</evidence>
<keyword evidence="1" id="KW-0472">Membrane</keyword>